<feature type="compositionally biased region" description="Polar residues" evidence="1">
    <location>
        <begin position="142"/>
        <end position="157"/>
    </location>
</feature>
<keyword evidence="3" id="KW-1185">Reference proteome</keyword>
<feature type="region of interest" description="Disordered" evidence="1">
    <location>
        <begin position="228"/>
        <end position="297"/>
    </location>
</feature>
<gene>
    <name evidence="2" type="ORF">QYM36_003946</name>
</gene>
<proteinExistence type="predicted"/>
<evidence type="ECO:0000313" key="3">
    <source>
        <dbReference type="Proteomes" id="UP001187531"/>
    </source>
</evidence>
<evidence type="ECO:0000313" key="2">
    <source>
        <dbReference type="EMBL" id="KAK2721804.1"/>
    </source>
</evidence>
<sequence>MVSTFKEDYDPNHPIKSTLKGTEDILTEATKAADEVVSGAFETLKGKISPEELAQEKIGKAVESAMNNTELGAEQIKNLHPKLPRDPKNPDSIVIESRTETVDQPKSINPVTHPREGETKTSGTSQTKGPTGNEGAYETSDYRNNTLKETIAPSRSTGVKDLDEGVAEAAKRVVEPITKVAKDVKDYTVDKVKNAASGAKNKWNEVSKAEQKTKEDIADVISDEYTKSEKEAADKEGAAVPKAKRHERLMGVEMGDQRPSNMPRSRVVQGIGIGNADPVANKGFEPPSKPKQKKPKG</sequence>
<evidence type="ECO:0000256" key="1">
    <source>
        <dbReference type="SAM" id="MobiDB-lite"/>
    </source>
</evidence>
<protein>
    <submittedName>
        <fullName evidence="2">Uncharacterized protein</fullName>
    </submittedName>
</protein>
<dbReference type="AlphaFoldDB" id="A0AA88I5J2"/>
<accession>A0AA88I5J2</accession>
<feature type="compositionally biased region" description="Basic and acidic residues" evidence="1">
    <location>
        <begin position="228"/>
        <end position="237"/>
    </location>
</feature>
<name>A0AA88I5J2_ARTSF</name>
<comment type="caution">
    <text evidence="2">The sequence shown here is derived from an EMBL/GenBank/DDBJ whole genome shotgun (WGS) entry which is preliminary data.</text>
</comment>
<organism evidence="2 3">
    <name type="scientific">Artemia franciscana</name>
    <name type="common">Brine shrimp</name>
    <name type="synonym">Artemia sanfranciscana</name>
    <dbReference type="NCBI Taxonomy" id="6661"/>
    <lineage>
        <taxon>Eukaryota</taxon>
        <taxon>Metazoa</taxon>
        <taxon>Ecdysozoa</taxon>
        <taxon>Arthropoda</taxon>
        <taxon>Crustacea</taxon>
        <taxon>Branchiopoda</taxon>
        <taxon>Anostraca</taxon>
        <taxon>Artemiidae</taxon>
        <taxon>Artemia</taxon>
    </lineage>
</organism>
<dbReference type="EMBL" id="JAVRJZ010000006">
    <property type="protein sequence ID" value="KAK2721804.1"/>
    <property type="molecule type" value="Genomic_DNA"/>
</dbReference>
<dbReference type="Proteomes" id="UP001187531">
    <property type="component" value="Unassembled WGS sequence"/>
</dbReference>
<feature type="compositionally biased region" description="Polar residues" evidence="1">
    <location>
        <begin position="120"/>
        <end position="130"/>
    </location>
</feature>
<feature type="region of interest" description="Disordered" evidence="1">
    <location>
        <begin position="72"/>
        <end position="159"/>
    </location>
</feature>
<reference evidence="2" key="1">
    <citation type="submission" date="2023-07" db="EMBL/GenBank/DDBJ databases">
        <title>Chromosome-level genome assembly of Artemia franciscana.</title>
        <authorList>
            <person name="Jo E."/>
        </authorList>
    </citation>
    <scope>NUCLEOTIDE SEQUENCE</scope>
    <source>
        <tissue evidence="2">Whole body</tissue>
    </source>
</reference>